<comment type="similarity">
    <text evidence="13">In the N-terminal section; belongs to the glutamate--cysteine ligase type 1 family. Type 2 subfamily.</text>
</comment>
<evidence type="ECO:0000256" key="7">
    <source>
        <dbReference type="ARBA" id="ARBA00022741"/>
    </source>
</evidence>
<dbReference type="PANTHER" id="PTHR38761">
    <property type="entry name" value="GLUTAMATE--CYSTEINE LIGASE"/>
    <property type="match status" value="1"/>
</dbReference>
<organism evidence="15 16">
    <name type="scientific">Latilactobacillus fuchuensis DSM 14340 = JCM 11249</name>
    <dbReference type="NCBI Taxonomy" id="1423747"/>
    <lineage>
        <taxon>Bacteria</taxon>
        <taxon>Bacillati</taxon>
        <taxon>Bacillota</taxon>
        <taxon>Bacilli</taxon>
        <taxon>Lactobacillales</taxon>
        <taxon>Lactobacillaceae</taxon>
        <taxon>Latilactobacillus</taxon>
    </lineage>
</organism>
<evidence type="ECO:0000256" key="13">
    <source>
        <dbReference type="HAMAP-Rule" id="MF_00782"/>
    </source>
</evidence>
<dbReference type="Gene3D" id="3.30.1490.20">
    <property type="entry name" value="ATP-grasp fold, A domain"/>
    <property type="match status" value="1"/>
</dbReference>
<dbReference type="HAMAP" id="MF_00782">
    <property type="entry name" value="Glut_biosynth"/>
    <property type="match status" value="1"/>
</dbReference>
<dbReference type="GO" id="GO:0046872">
    <property type="term" value="F:metal ion binding"/>
    <property type="evidence" value="ECO:0007669"/>
    <property type="project" value="UniProtKB-KW"/>
</dbReference>
<keyword evidence="7 13" id="KW-0547">Nucleotide-binding</keyword>
<evidence type="ECO:0000256" key="2">
    <source>
        <dbReference type="ARBA" id="ARBA00001946"/>
    </source>
</evidence>
<reference evidence="15 16" key="1">
    <citation type="journal article" date="2015" name="Genome Announc.">
        <title>Expanding the biotechnology potential of lactobacilli through comparative genomics of 213 strains and associated genera.</title>
        <authorList>
            <person name="Sun Z."/>
            <person name="Harris H.M."/>
            <person name="McCann A."/>
            <person name="Guo C."/>
            <person name="Argimon S."/>
            <person name="Zhang W."/>
            <person name="Yang X."/>
            <person name="Jeffery I.B."/>
            <person name="Cooney J.C."/>
            <person name="Kagawa T.F."/>
            <person name="Liu W."/>
            <person name="Song Y."/>
            <person name="Salvetti E."/>
            <person name="Wrobel A."/>
            <person name="Rasinkangas P."/>
            <person name="Parkhill J."/>
            <person name="Rea M.C."/>
            <person name="O'Sullivan O."/>
            <person name="Ritari J."/>
            <person name="Douillard F.P."/>
            <person name="Paul Ross R."/>
            <person name="Yang R."/>
            <person name="Briner A.E."/>
            <person name="Felis G.E."/>
            <person name="de Vos W.M."/>
            <person name="Barrangou R."/>
            <person name="Klaenhammer T.R."/>
            <person name="Caufield P.W."/>
            <person name="Cui Y."/>
            <person name="Zhang H."/>
            <person name="O'Toole P.W."/>
        </authorList>
    </citation>
    <scope>NUCLEOTIDE SEQUENCE [LARGE SCALE GENOMIC DNA]</scope>
    <source>
        <strain evidence="15 16">DSM 14340</strain>
    </source>
</reference>
<dbReference type="PROSITE" id="PS50975">
    <property type="entry name" value="ATP_GRASP"/>
    <property type="match status" value="1"/>
</dbReference>
<dbReference type="NCBIfam" id="NF002688">
    <property type="entry name" value="PRK02471.1"/>
    <property type="match status" value="1"/>
</dbReference>
<evidence type="ECO:0000256" key="8">
    <source>
        <dbReference type="ARBA" id="ARBA00022840"/>
    </source>
</evidence>
<feature type="region of interest" description="Glutamate--cysteine ligase" evidence="13">
    <location>
        <begin position="1"/>
        <end position="341"/>
    </location>
</feature>
<dbReference type="EC" id="6.3.2.3" evidence="13"/>
<comment type="caution">
    <text evidence="15">The sequence shown here is derived from an EMBL/GenBank/DDBJ whole genome shotgun (WGS) entry which is preliminary data.</text>
</comment>
<dbReference type="EMBL" id="AZEX01000003">
    <property type="protein sequence ID" value="KRL61855.1"/>
    <property type="molecule type" value="Genomic_DNA"/>
</dbReference>
<dbReference type="InterPro" id="IPR013815">
    <property type="entry name" value="ATP_grasp_subdomain_1"/>
</dbReference>
<dbReference type="NCBIfam" id="TIGR01435">
    <property type="entry name" value="glu_cys_lig_rel"/>
    <property type="match status" value="1"/>
</dbReference>
<evidence type="ECO:0000256" key="10">
    <source>
        <dbReference type="ARBA" id="ARBA00023211"/>
    </source>
</evidence>
<dbReference type="STRING" id="1423747.FC69_GL001321"/>
<evidence type="ECO:0000313" key="16">
    <source>
        <dbReference type="Proteomes" id="UP000051264"/>
    </source>
</evidence>
<dbReference type="OrthoDB" id="9803907at2"/>
<keyword evidence="11 13" id="KW-0511">Multifunctional enzyme</keyword>
<proteinExistence type="inferred from homology"/>
<evidence type="ECO:0000256" key="11">
    <source>
        <dbReference type="ARBA" id="ARBA00023268"/>
    </source>
</evidence>
<dbReference type="eggNOG" id="COG0151">
    <property type="taxonomic scope" value="Bacteria"/>
</dbReference>
<dbReference type="Proteomes" id="UP000051264">
    <property type="component" value="Unassembled WGS sequence"/>
</dbReference>
<comment type="subunit">
    <text evidence="13">Monomer.</text>
</comment>
<sequence>MSNQLFETIQQLNLAPLLNRGVFGIEKEGQRIDGQGRLSALAHPDILGDRQFHPYIGTDFAETQTEIVSDQFDNTIEVEQQLSALEQVLQASLPGCDYLWPLSMPPVLPADETQIPLAHFTKDVQDYREYLAKRYGRRLQMVSGIHYNFSLDSTLLARLYGEYYHDQYAQLSDFSDALYLQLAQNYQQYRFVLTYLFGASPIAEAGFLKAGQSARDHPVRSLRASQLFGYTNHTAKIDFESVSAYVTSMQTAIQAGQLISEREFYGSVRLRSHSLASLATNGIDYLEFRGFDLNPYAITGMTQKQLDFLHLFFTYLLALPKQAGTLGERLQQGQAVNEQIALENPNQPSSQQTILVQIMADLHQFILDYHFEPRFLAAWDVMNQQVLDYQLTTSYQLAQAIQDHSLTAFGLKQAQSMKQELLAKPYQLQGYTDMELSTQMLMFDAFQKGLHVAVLDRADQFVELTYQKHHELVKNGNMTSLDQLVSLPLVDNKVVTKILLANHGMRVPAGAEYTDVETAVADYQVAFGQRALVVKPKSSNMGAGITTFVTRPTEADFKQAFQLAQAYDSRVLVEEYIAGSEYRFLVMNQKVQAVLERVPANVVADGRLTIEQLVAKKNDNPLRGEEHLTPLQNIRLGEREQLILKQQGYQVTDIPARGSQIFLLQNSNISNGGDSVDVTDEVDPSYFAIAEQAAKVLNLNIAGIDIIMPNLYQAYNPEHPEMAVVLEANYNPAMLIHLFPMMGKRRRVTKKVLELLFPEM</sequence>
<dbReference type="GO" id="GO:0005524">
    <property type="term" value="F:ATP binding"/>
    <property type="evidence" value="ECO:0007669"/>
    <property type="project" value="UniProtKB-UniRule"/>
</dbReference>
<evidence type="ECO:0000256" key="12">
    <source>
        <dbReference type="ARBA" id="ARBA00048819"/>
    </source>
</evidence>
<comment type="pathway">
    <text evidence="3 13">Sulfur metabolism; glutathione biosynthesis; glutathione from L-cysteine and L-glutamate: step 1/2.</text>
</comment>
<dbReference type="SUPFAM" id="SSF56059">
    <property type="entry name" value="Glutathione synthetase ATP-binding domain-like"/>
    <property type="match status" value="1"/>
</dbReference>
<evidence type="ECO:0000256" key="9">
    <source>
        <dbReference type="ARBA" id="ARBA00022842"/>
    </source>
</evidence>
<comment type="function">
    <text evidence="13">Synthesizes glutathione from L-glutamate and L-cysteine via gamma-L-glutamyl-L-cysteine.</text>
</comment>
<comment type="catalytic activity">
    <reaction evidence="12 13">
        <text>L-cysteine + L-glutamate + ATP = gamma-L-glutamyl-L-cysteine + ADP + phosphate + H(+)</text>
        <dbReference type="Rhea" id="RHEA:13285"/>
        <dbReference type="ChEBI" id="CHEBI:15378"/>
        <dbReference type="ChEBI" id="CHEBI:29985"/>
        <dbReference type="ChEBI" id="CHEBI:30616"/>
        <dbReference type="ChEBI" id="CHEBI:35235"/>
        <dbReference type="ChEBI" id="CHEBI:43474"/>
        <dbReference type="ChEBI" id="CHEBI:58173"/>
        <dbReference type="ChEBI" id="CHEBI:456216"/>
        <dbReference type="EC" id="6.3.2.2"/>
    </reaction>
</comment>
<dbReference type="GO" id="GO:0004357">
    <property type="term" value="F:glutamate-cysteine ligase activity"/>
    <property type="evidence" value="ECO:0007669"/>
    <property type="project" value="UniProtKB-UniRule"/>
</dbReference>
<dbReference type="Gene3D" id="3.30.470.20">
    <property type="entry name" value="ATP-grasp fold, B domain"/>
    <property type="match status" value="2"/>
</dbReference>
<comment type="cofactor">
    <cofactor evidence="2">
        <name>Mg(2+)</name>
        <dbReference type="ChEBI" id="CHEBI:18420"/>
    </cofactor>
</comment>
<dbReference type="InterPro" id="IPR007370">
    <property type="entry name" value="Glu_cys_ligase"/>
</dbReference>
<keyword evidence="9" id="KW-0460">Magnesium</keyword>
<dbReference type="EC" id="6.3.2.2" evidence="13"/>
<evidence type="ECO:0000256" key="4">
    <source>
        <dbReference type="ARBA" id="ARBA00022598"/>
    </source>
</evidence>
<dbReference type="InterPro" id="IPR006335">
    <property type="entry name" value="Glut_biosynth"/>
</dbReference>
<dbReference type="InterPro" id="IPR014746">
    <property type="entry name" value="Gln_synth/guanido_kin_cat_dom"/>
</dbReference>
<gene>
    <name evidence="13" type="primary">gshAB</name>
    <name evidence="13" type="synonym">gshF</name>
    <name evidence="15" type="ORF">FC69_GL001321</name>
</gene>
<dbReference type="InterPro" id="IPR011761">
    <property type="entry name" value="ATP-grasp"/>
</dbReference>
<dbReference type="RefSeq" id="WP_056950016.1">
    <property type="nucleotide sequence ID" value="NZ_AZEX01000003.1"/>
</dbReference>
<evidence type="ECO:0000313" key="15">
    <source>
        <dbReference type="EMBL" id="KRL61855.1"/>
    </source>
</evidence>
<feature type="domain" description="ATP-grasp" evidence="14">
    <location>
        <begin position="497"/>
        <end position="757"/>
    </location>
</feature>
<keyword evidence="4 13" id="KW-0436">Ligase</keyword>
<accession>A0A0R1RXY2</accession>
<dbReference type="Gene3D" id="3.30.590.20">
    <property type="match status" value="1"/>
</dbReference>
<evidence type="ECO:0000256" key="5">
    <source>
        <dbReference type="ARBA" id="ARBA00022684"/>
    </source>
</evidence>
<keyword evidence="6" id="KW-0479">Metal-binding</keyword>
<keyword evidence="10" id="KW-0464">Manganese</keyword>
<dbReference type="PANTHER" id="PTHR38761:SF1">
    <property type="entry name" value="GLUTAMATE--CYSTEINE LIGASE"/>
    <property type="match status" value="1"/>
</dbReference>
<keyword evidence="8 13" id="KW-0067">ATP-binding</keyword>
<comment type="pathway">
    <text evidence="13">Sulfur metabolism; glutathione biosynthesis; glutathione from L-cysteine and L-glutamate: step 2/2.</text>
</comment>
<dbReference type="GO" id="GO:0005829">
    <property type="term" value="C:cytosol"/>
    <property type="evidence" value="ECO:0007669"/>
    <property type="project" value="TreeGrafter"/>
</dbReference>
<dbReference type="AlphaFoldDB" id="A0A0R1RXY2"/>
<dbReference type="GO" id="GO:0004363">
    <property type="term" value="F:glutathione synthase activity"/>
    <property type="evidence" value="ECO:0007669"/>
    <property type="project" value="UniProtKB-UniRule"/>
</dbReference>
<comment type="catalytic activity">
    <reaction evidence="13">
        <text>gamma-L-glutamyl-L-cysteine + glycine + ATP = glutathione + ADP + phosphate + H(+)</text>
        <dbReference type="Rhea" id="RHEA:13557"/>
        <dbReference type="ChEBI" id="CHEBI:15378"/>
        <dbReference type="ChEBI" id="CHEBI:30616"/>
        <dbReference type="ChEBI" id="CHEBI:43474"/>
        <dbReference type="ChEBI" id="CHEBI:57305"/>
        <dbReference type="ChEBI" id="CHEBI:57925"/>
        <dbReference type="ChEBI" id="CHEBI:58173"/>
        <dbReference type="ChEBI" id="CHEBI:456216"/>
        <dbReference type="EC" id="6.3.2.3"/>
    </reaction>
</comment>
<protein>
    <recommendedName>
        <fullName evidence="13">Glutathione biosynthesis bifunctional protein GshAB</fullName>
    </recommendedName>
    <alternativeName>
        <fullName evidence="13">Gamma-GCS-GS</fullName>
        <shortName evidence="13">GCS-GS</shortName>
    </alternativeName>
    <domain>
        <recommendedName>
            <fullName evidence="13">Glutamate--cysteine ligase</fullName>
            <ecNumber evidence="13">6.3.2.2</ecNumber>
        </recommendedName>
        <alternativeName>
            <fullName evidence="13">Gamma-ECS</fullName>
            <shortName evidence="13">GCS</shortName>
        </alternativeName>
        <alternativeName>
            <fullName evidence="13">Gamma-glutamylcysteine synthetase</fullName>
        </alternativeName>
    </domain>
    <domain>
        <recommendedName>
            <fullName evidence="13">Glutathione synthetase</fullName>
            <ecNumber evidence="13">6.3.2.3</ecNumber>
        </recommendedName>
        <alternativeName>
            <fullName evidence="13">GSH synthetase</fullName>
            <shortName evidence="13">GS</shortName>
            <shortName evidence="13">GSH-S</shortName>
            <shortName evidence="13">GSHase</shortName>
        </alternativeName>
        <alternativeName>
            <fullName evidence="13">Glutathione synthase</fullName>
        </alternativeName>
    </domain>
</protein>
<dbReference type="eggNOG" id="COG2918">
    <property type="taxonomic scope" value="Bacteria"/>
</dbReference>
<dbReference type="Pfam" id="PF04262">
    <property type="entry name" value="Glu_cys_ligase"/>
    <property type="match status" value="2"/>
</dbReference>
<dbReference type="UniPathway" id="UPA00142">
    <property type="reaction ID" value="UER00209"/>
</dbReference>
<evidence type="ECO:0000256" key="6">
    <source>
        <dbReference type="ARBA" id="ARBA00022723"/>
    </source>
</evidence>
<dbReference type="InterPro" id="IPR040657">
    <property type="entry name" value="GshAB_ATP-grasp"/>
</dbReference>
<evidence type="ECO:0000256" key="3">
    <source>
        <dbReference type="ARBA" id="ARBA00005006"/>
    </source>
</evidence>
<keyword evidence="5 13" id="KW-0317">Glutathione biosynthesis</keyword>
<dbReference type="SUPFAM" id="SSF55931">
    <property type="entry name" value="Glutamine synthetase/guanido kinase"/>
    <property type="match status" value="1"/>
</dbReference>
<comment type="cofactor">
    <cofactor evidence="1">
        <name>Mn(2+)</name>
        <dbReference type="ChEBI" id="CHEBI:29035"/>
    </cofactor>
</comment>
<dbReference type="Pfam" id="PF18419">
    <property type="entry name" value="ATP-grasp_6"/>
    <property type="match status" value="1"/>
</dbReference>
<dbReference type="PATRIC" id="fig|1423747.3.peg.1347"/>
<evidence type="ECO:0000256" key="1">
    <source>
        <dbReference type="ARBA" id="ARBA00001936"/>
    </source>
</evidence>
<name>A0A0R1RXY2_9LACO</name>
<dbReference type="InterPro" id="IPR006334">
    <property type="entry name" value="Glut_cys_ligase"/>
</dbReference>
<evidence type="ECO:0000259" key="14">
    <source>
        <dbReference type="PROSITE" id="PS50975"/>
    </source>
</evidence>